<keyword evidence="1" id="KW-0472">Membrane</keyword>
<dbReference type="Proteomes" id="UP001596977">
    <property type="component" value="Unassembled WGS sequence"/>
</dbReference>
<reference evidence="3" key="1">
    <citation type="journal article" date="2019" name="Int. J. Syst. Evol. Microbiol.">
        <title>The Global Catalogue of Microorganisms (GCM) 10K type strain sequencing project: providing services to taxonomists for standard genome sequencing and annotation.</title>
        <authorList>
            <consortium name="The Broad Institute Genomics Platform"/>
            <consortium name="The Broad Institute Genome Sequencing Center for Infectious Disease"/>
            <person name="Wu L."/>
            <person name="Ma J."/>
        </authorList>
    </citation>
    <scope>NUCLEOTIDE SEQUENCE [LARGE SCALE GENOMIC DNA]</scope>
    <source>
        <strain evidence="3">CCUG 62982</strain>
    </source>
</reference>
<evidence type="ECO:0000313" key="2">
    <source>
        <dbReference type="EMBL" id="MFD0945490.1"/>
    </source>
</evidence>
<comment type="caution">
    <text evidence="2">The sequence shown here is derived from an EMBL/GenBank/DDBJ whole genome shotgun (WGS) entry which is preliminary data.</text>
</comment>
<feature type="transmembrane region" description="Helical" evidence="1">
    <location>
        <begin position="100"/>
        <end position="119"/>
    </location>
</feature>
<evidence type="ECO:0000256" key="1">
    <source>
        <dbReference type="SAM" id="Phobius"/>
    </source>
</evidence>
<gene>
    <name evidence="2" type="ORF">ACFQ1E_03965</name>
</gene>
<proteinExistence type="predicted"/>
<sequence>MKEKAPWPTLVAVATLITYAIGFFIYLRDAVIFLWKALALDETEPTTAMVTAGVLMIGSAIFGLLLGPATRSYREWKRQREARKLGQAYQPPRKRRLPRILLIALALTGTAVAAVGLAGGPDKVLELLRGLFSGSGNDPGTVPLDGAPTVWSSCAGARETYRGVAARRTPSTPAGTWKGTATWLRGTQTWTFSGRTISLTGGYQGKWEQRGKDHRLVVRFGGGTVFEAQMVGEMLCGLRYSPDGDNVPDGSFVLTLAGRTPADRAREPESIPEWVKEVFENEL</sequence>
<protein>
    <submittedName>
        <fullName evidence="2">Uncharacterized protein</fullName>
    </submittedName>
</protein>
<organism evidence="2 3">
    <name type="scientific">Sphingomonas canadensis</name>
    <dbReference type="NCBI Taxonomy" id="1219257"/>
    <lineage>
        <taxon>Bacteria</taxon>
        <taxon>Pseudomonadati</taxon>
        <taxon>Pseudomonadota</taxon>
        <taxon>Alphaproteobacteria</taxon>
        <taxon>Sphingomonadales</taxon>
        <taxon>Sphingomonadaceae</taxon>
        <taxon>Sphingomonas</taxon>
    </lineage>
</organism>
<name>A0ABW3H480_9SPHN</name>
<dbReference type="RefSeq" id="WP_264942271.1">
    <property type="nucleotide sequence ID" value="NZ_JAPDRA010000001.1"/>
</dbReference>
<feature type="transmembrane region" description="Helical" evidence="1">
    <location>
        <begin position="7"/>
        <end position="27"/>
    </location>
</feature>
<dbReference type="EMBL" id="JBHTJG010000001">
    <property type="protein sequence ID" value="MFD0945490.1"/>
    <property type="molecule type" value="Genomic_DNA"/>
</dbReference>
<accession>A0ABW3H480</accession>
<feature type="transmembrane region" description="Helical" evidence="1">
    <location>
        <begin position="47"/>
        <end position="70"/>
    </location>
</feature>
<keyword evidence="3" id="KW-1185">Reference proteome</keyword>
<keyword evidence="1" id="KW-1133">Transmembrane helix</keyword>
<evidence type="ECO:0000313" key="3">
    <source>
        <dbReference type="Proteomes" id="UP001596977"/>
    </source>
</evidence>
<keyword evidence="1" id="KW-0812">Transmembrane</keyword>